<evidence type="ECO:0008006" key="5">
    <source>
        <dbReference type="Google" id="ProtNLM"/>
    </source>
</evidence>
<organism evidence="3 4">
    <name type="scientific">Cercophora scortea</name>
    <dbReference type="NCBI Taxonomy" id="314031"/>
    <lineage>
        <taxon>Eukaryota</taxon>
        <taxon>Fungi</taxon>
        <taxon>Dikarya</taxon>
        <taxon>Ascomycota</taxon>
        <taxon>Pezizomycotina</taxon>
        <taxon>Sordariomycetes</taxon>
        <taxon>Sordariomycetidae</taxon>
        <taxon>Sordariales</taxon>
        <taxon>Lasiosphaeriaceae</taxon>
        <taxon>Cercophora</taxon>
    </lineage>
</organism>
<name>A0AAE0ILP3_9PEZI</name>
<protein>
    <recommendedName>
        <fullName evidence="5">Integral membrane protein</fullName>
    </recommendedName>
</protein>
<reference evidence="3" key="1">
    <citation type="journal article" date="2023" name="Mol. Phylogenet. Evol.">
        <title>Genome-scale phylogeny and comparative genomics of the fungal order Sordariales.</title>
        <authorList>
            <person name="Hensen N."/>
            <person name="Bonometti L."/>
            <person name="Westerberg I."/>
            <person name="Brannstrom I.O."/>
            <person name="Guillou S."/>
            <person name="Cros-Aarteil S."/>
            <person name="Calhoun S."/>
            <person name="Haridas S."/>
            <person name="Kuo A."/>
            <person name="Mondo S."/>
            <person name="Pangilinan J."/>
            <person name="Riley R."/>
            <person name="LaButti K."/>
            <person name="Andreopoulos B."/>
            <person name="Lipzen A."/>
            <person name="Chen C."/>
            <person name="Yan M."/>
            <person name="Daum C."/>
            <person name="Ng V."/>
            <person name="Clum A."/>
            <person name="Steindorff A."/>
            <person name="Ohm R.A."/>
            <person name="Martin F."/>
            <person name="Silar P."/>
            <person name="Natvig D.O."/>
            <person name="Lalanne C."/>
            <person name="Gautier V."/>
            <person name="Ament-Velasquez S.L."/>
            <person name="Kruys A."/>
            <person name="Hutchinson M.I."/>
            <person name="Powell A.J."/>
            <person name="Barry K."/>
            <person name="Miller A.N."/>
            <person name="Grigoriev I.V."/>
            <person name="Debuchy R."/>
            <person name="Gladieux P."/>
            <person name="Hiltunen Thoren M."/>
            <person name="Johannesson H."/>
        </authorList>
    </citation>
    <scope>NUCLEOTIDE SEQUENCE</scope>
    <source>
        <strain evidence="3">SMH4131-1</strain>
    </source>
</reference>
<reference evidence="3" key="2">
    <citation type="submission" date="2023-06" db="EMBL/GenBank/DDBJ databases">
        <authorList>
            <consortium name="Lawrence Berkeley National Laboratory"/>
            <person name="Haridas S."/>
            <person name="Hensen N."/>
            <person name="Bonometti L."/>
            <person name="Westerberg I."/>
            <person name="Brannstrom I.O."/>
            <person name="Guillou S."/>
            <person name="Cros-Aarteil S."/>
            <person name="Calhoun S."/>
            <person name="Kuo A."/>
            <person name="Mondo S."/>
            <person name="Pangilinan J."/>
            <person name="Riley R."/>
            <person name="Labutti K."/>
            <person name="Andreopoulos B."/>
            <person name="Lipzen A."/>
            <person name="Chen C."/>
            <person name="Yanf M."/>
            <person name="Daum C."/>
            <person name="Ng V."/>
            <person name="Clum A."/>
            <person name="Steindorff A."/>
            <person name="Ohm R."/>
            <person name="Martin F."/>
            <person name="Silar P."/>
            <person name="Natvig D."/>
            <person name="Lalanne C."/>
            <person name="Gautier V."/>
            <person name="Ament-Velasquez S.L."/>
            <person name="Kruys A."/>
            <person name="Hutchinson M.I."/>
            <person name="Powell A.J."/>
            <person name="Barry K."/>
            <person name="Miller A.N."/>
            <person name="Grigoriev I.V."/>
            <person name="Debuchy R."/>
            <person name="Gladieux P."/>
            <person name="Thoren M.H."/>
            <person name="Johannesson H."/>
        </authorList>
    </citation>
    <scope>NUCLEOTIDE SEQUENCE</scope>
    <source>
        <strain evidence="3">SMH4131-1</strain>
    </source>
</reference>
<evidence type="ECO:0000256" key="2">
    <source>
        <dbReference type="SAM" id="Phobius"/>
    </source>
</evidence>
<feature type="region of interest" description="Disordered" evidence="1">
    <location>
        <begin position="38"/>
        <end position="60"/>
    </location>
</feature>
<dbReference type="EMBL" id="JAUEPO010000003">
    <property type="protein sequence ID" value="KAK3327314.1"/>
    <property type="molecule type" value="Genomic_DNA"/>
</dbReference>
<dbReference type="AlphaFoldDB" id="A0AAE0ILP3"/>
<feature type="transmembrane region" description="Helical" evidence="2">
    <location>
        <begin position="360"/>
        <end position="384"/>
    </location>
</feature>
<evidence type="ECO:0000313" key="4">
    <source>
        <dbReference type="Proteomes" id="UP001286456"/>
    </source>
</evidence>
<feature type="transmembrane region" description="Helical" evidence="2">
    <location>
        <begin position="174"/>
        <end position="192"/>
    </location>
</feature>
<gene>
    <name evidence="3" type="ORF">B0T19DRAFT_421393</name>
</gene>
<accession>A0AAE0ILP3</accession>
<feature type="transmembrane region" description="Helical" evidence="2">
    <location>
        <begin position="326"/>
        <end position="348"/>
    </location>
</feature>
<keyword evidence="2" id="KW-0472">Membrane</keyword>
<comment type="caution">
    <text evidence="3">The sequence shown here is derived from an EMBL/GenBank/DDBJ whole genome shotgun (WGS) entry which is preliminary data.</text>
</comment>
<keyword evidence="2" id="KW-1133">Transmembrane helix</keyword>
<feature type="transmembrane region" description="Helical" evidence="2">
    <location>
        <begin position="396"/>
        <end position="414"/>
    </location>
</feature>
<evidence type="ECO:0000313" key="3">
    <source>
        <dbReference type="EMBL" id="KAK3327314.1"/>
    </source>
</evidence>
<feature type="transmembrane region" description="Helical" evidence="2">
    <location>
        <begin position="131"/>
        <end position="154"/>
    </location>
</feature>
<keyword evidence="2" id="KW-0812">Transmembrane</keyword>
<keyword evidence="4" id="KW-1185">Reference proteome</keyword>
<sequence>MATKHPGRSGASVHSTGSLTFLNPTTRYLLVPSLAPEDGGAKTTTVSESEGIVGTRPPAAAAKQQREWQRRAAIYHVWRSRDNRKGRHSAIVTPEVLEKMETASVPRATDTFGETWRGVVKMFTRFPVWDISYDVAVVFTLGSVVWVLNGSFVWLPMAAPWTEFLGEVDLGGGVTAFVGATIFEFGSVLLMLEAVNENRSDCFGWALEEAVESHGLRLHRSEEKCRHHHHVRRYLLPGCGRKTARDPDPEASSSDQKGAAQIDEPRRRRWSWWPTWHELTSHYLRDVGFLACLSQMLGATIFWIAGFTGLPPILDALSTPAANGVYWLPQVVGGTGFIVSSMLFMIEVQDRWYIPAPRLLGWHIGLWNLVGAIGFTLCGALGFASENPAFEYALTLSTYIGSWAFLIGSIIQWFESLDKYPISLKVPPGLVETFQLIP</sequence>
<evidence type="ECO:0000256" key="1">
    <source>
        <dbReference type="SAM" id="MobiDB-lite"/>
    </source>
</evidence>
<feature type="transmembrane region" description="Helical" evidence="2">
    <location>
        <begin position="287"/>
        <end position="306"/>
    </location>
</feature>
<feature type="region of interest" description="Disordered" evidence="1">
    <location>
        <begin position="243"/>
        <end position="262"/>
    </location>
</feature>
<dbReference type="Proteomes" id="UP001286456">
    <property type="component" value="Unassembled WGS sequence"/>
</dbReference>
<proteinExistence type="predicted"/>